<feature type="region of interest" description="Disordered" evidence="1">
    <location>
        <begin position="46"/>
        <end position="91"/>
    </location>
</feature>
<evidence type="ECO:0000256" key="1">
    <source>
        <dbReference type="SAM" id="MobiDB-lite"/>
    </source>
</evidence>
<proteinExistence type="predicted"/>
<accession>A0A0C9XU69</accession>
<reference evidence="3" key="2">
    <citation type="submission" date="2015-01" db="EMBL/GenBank/DDBJ databases">
        <title>Evolutionary Origins and Diversification of the Mycorrhizal Mutualists.</title>
        <authorList>
            <consortium name="DOE Joint Genome Institute"/>
            <consortium name="Mycorrhizal Genomics Consortium"/>
            <person name="Kohler A."/>
            <person name="Kuo A."/>
            <person name="Nagy L.G."/>
            <person name="Floudas D."/>
            <person name="Copeland A."/>
            <person name="Barry K.W."/>
            <person name="Cichocki N."/>
            <person name="Veneault-Fourrey C."/>
            <person name="LaButti K."/>
            <person name="Lindquist E.A."/>
            <person name="Lipzen A."/>
            <person name="Lundell T."/>
            <person name="Morin E."/>
            <person name="Murat C."/>
            <person name="Riley R."/>
            <person name="Ohm R."/>
            <person name="Sun H."/>
            <person name="Tunlid A."/>
            <person name="Henrissat B."/>
            <person name="Grigoriev I.V."/>
            <person name="Hibbett D.S."/>
            <person name="Martin F."/>
        </authorList>
    </citation>
    <scope>NUCLEOTIDE SEQUENCE [LARGE SCALE GENOMIC DNA]</scope>
    <source>
        <strain evidence="3">LaAM-08-1</strain>
    </source>
</reference>
<evidence type="ECO:0000313" key="3">
    <source>
        <dbReference type="Proteomes" id="UP000054477"/>
    </source>
</evidence>
<reference evidence="2 3" key="1">
    <citation type="submission" date="2014-04" db="EMBL/GenBank/DDBJ databases">
        <authorList>
            <consortium name="DOE Joint Genome Institute"/>
            <person name="Kuo A."/>
            <person name="Kohler A."/>
            <person name="Nagy L.G."/>
            <person name="Floudas D."/>
            <person name="Copeland A."/>
            <person name="Barry K.W."/>
            <person name="Cichocki N."/>
            <person name="Veneault-Fourrey C."/>
            <person name="LaButti K."/>
            <person name="Lindquist E.A."/>
            <person name="Lipzen A."/>
            <person name="Lundell T."/>
            <person name="Morin E."/>
            <person name="Murat C."/>
            <person name="Sun H."/>
            <person name="Tunlid A."/>
            <person name="Henrissat B."/>
            <person name="Grigoriev I.V."/>
            <person name="Hibbett D.S."/>
            <person name="Martin F."/>
            <person name="Nordberg H.P."/>
            <person name="Cantor M.N."/>
            <person name="Hua S.X."/>
        </authorList>
    </citation>
    <scope>NUCLEOTIDE SEQUENCE [LARGE SCALE GENOMIC DNA]</scope>
    <source>
        <strain evidence="2 3">LaAM-08-1</strain>
    </source>
</reference>
<dbReference type="Proteomes" id="UP000054477">
    <property type="component" value="Unassembled WGS sequence"/>
</dbReference>
<feature type="compositionally biased region" description="Polar residues" evidence="1">
    <location>
        <begin position="68"/>
        <end position="81"/>
    </location>
</feature>
<keyword evidence="3" id="KW-1185">Reference proteome</keyword>
<gene>
    <name evidence="2" type="ORF">K443DRAFT_133063</name>
</gene>
<organism evidence="2 3">
    <name type="scientific">Laccaria amethystina LaAM-08-1</name>
    <dbReference type="NCBI Taxonomy" id="1095629"/>
    <lineage>
        <taxon>Eukaryota</taxon>
        <taxon>Fungi</taxon>
        <taxon>Dikarya</taxon>
        <taxon>Basidiomycota</taxon>
        <taxon>Agaricomycotina</taxon>
        <taxon>Agaricomycetes</taxon>
        <taxon>Agaricomycetidae</taxon>
        <taxon>Agaricales</taxon>
        <taxon>Agaricineae</taxon>
        <taxon>Hydnangiaceae</taxon>
        <taxon>Laccaria</taxon>
    </lineage>
</organism>
<dbReference type="EMBL" id="KN838647">
    <property type="protein sequence ID" value="KIJ99452.1"/>
    <property type="molecule type" value="Genomic_DNA"/>
</dbReference>
<dbReference type="HOGENOM" id="CLU_2427330_0_0_1"/>
<sequence length="91" mass="9871">MGGRVSWMGSVGKTLGELRDNPTYHTSLLSPSLLDGDNDVRIANIMTPDSKKGHPATLMPSRLDGGTKPSNKLSTTSSNPRTQDKDKEWNC</sequence>
<dbReference type="AlphaFoldDB" id="A0A0C9XU69"/>
<feature type="compositionally biased region" description="Basic and acidic residues" evidence="1">
    <location>
        <begin position="82"/>
        <end position="91"/>
    </location>
</feature>
<evidence type="ECO:0000313" key="2">
    <source>
        <dbReference type="EMBL" id="KIJ99452.1"/>
    </source>
</evidence>
<protein>
    <submittedName>
        <fullName evidence="2">Uncharacterized protein</fullName>
    </submittedName>
</protein>
<name>A0A0C9XU69_9AGAR</name>